<evidence type="ECO:0000313" key="2">
    <source>
        <dbReference type="EMBL" id="ALV43368.1"/>
    </source>
</evidence>
<accession>A0A0U3PLZ2</accession>
<feature type="transmembrane region" description="Helical" evidence="1">
    <location>
        <begin position="122"/>
        <end position="142"/>
    </location>
</feature>
<dbReference type="KEGG" id="psul:AU252_21180"/>
<evidence type="ECO:0000313" key="3">
    <source>
        <dbReference type="Proteomes" id="UP000065151"/>
    </source>
</evidence>
<reference evidence="2 3" key="1">
    <citation type="submission" date="2015-12" db="EMBL/GenBank/DDBJ databases">
        <authorList>
            <person name="Shamseldin A."/>
            <person name="Moawad H."/>
            <person name="Abd El-Rahim W.M."/>
            <person name="Sadowsky M.J."/>
        </authorList>
    </citation>
    <scope>NUCLEOTIDE SEQUENCE [LARGE SCALE GENOMIC DNA]</scope>
    <source>
        <strain evidence="2 3">Ar51</strain>
    </source>
</reference>
<evidence type="ECO:0000256" key="1">
    <source>
        <dbReference type="SAM" id="Phobius"/>
    </source>
</evidence>
<dbReference type="EMBL" id="CP013747">
    <property type="protein sequence ID" value="ALV43368.1"/>
    <property type="molecule type" value="Genomic_DNA"/>
</dbReference>
<dbReference type="AlphaFoldDB" id="A0A0U3PLZ2"/>
<feature type="transmembrane region" description="Helical" evidence="1">
    <location>
        <begin position="31"/>
        <end position="52"/>
    </location>
</feature>
<sequence length="182" mass="18631">MSRSLDDPRTALAGADQARQRLTTGLRLPTGFYLVFAIAVAVQLCTAAYGIAAQTVAGLALVLAGLAVFLGVASLMLHRFRRINGARVDGLATQVVLAAGASASLHYLGALAAGIWAAFESLWWLVALASVAGGIACAVGAPRWRHAYRHDPAAHASGASPRLLGALAVVACLGFAALLVFG</sequence>
<organism evidence="2">
    <name type="scientific">Pseudarthrobacter sulfonivorans</name>
    <dbReference type="NCBI Taxonomy" id="121292"/>
    <lineage>
        <taxon>Bacteria</taxon>
        <taxon>Bacillati</taxon>
        <taxon>Actinomycetota</taxon>
        <taxon>Actinomycetes</taxon>
        <taxon>Micrococcales</taxon>
        <taxon>Micrococcaceae</taxon>
        <taxon>Pseudarthrobacter</taxon>
    </lineage>
</organism>
<dbReference type="RefSeq" id="WP_058932401.1">
    <property type="nucleotide sequence ID" value="NZ_CP013747.1"/>
</dbReference>
<gene>
    <name evidence="2" type="ORF">AU252_21180</name>
</gene>
<keyword evidence="1" id="KW-0812">Transmembrane</keyword>
<keyword evidence="1" id="KW-1133">Transmembrane helix</keyword>
<name>A0A0U3PLZ2_9MICC</name>
<feature type="transmembrane region" description="Helical" evidence="1">
    <location>
        <begin position="90"/>
        <end position="116"/>
    </location>
</feature>
<proteinExistence type="predicted"/>
<keyword evidence="1" id="KW-0472">Membrane</keyword>
<protein>
    <submittedName>
        <fullName evidence="2">Uncharacterized protein</fullName>
    </submittedName>
</protein>
<dbReference type="Proteomes" id="UP000065151">
    <property type="component" value="Chromosome"/>
</dbReference>
<feature type="transmembrane region" description="Helical" evidence="1">
    <location>
        <begin position="58"/>
        <end position="78"/>
    </location>
</feature>
<feature type="transmembrane region" description="Helical" evidence="1">
    <location>
        <begin position="163"/>
        <end position="181"/>
    </location>
</feature>